<reference evidence="1 2" key="2">
    <citation type="journal article" date="2022" name="Mol. Ecol. Resour.">
        <title>The genomes of chicory, endive, great burdock and yacon provide insights into Asteraceae paleo-polyploidization history and plant inulin production.</title>
        <authorList>
            <person name="Fan W."/>
            <person name="Wang S."/>
            <person name="Wang H."/>
            <person name="Wang A."/>
            <person name="Jiang F."/>
            <person name="Liu H."/>
            <person name="Zhao H."/>
            <person name="Xu D."/>
            <person name="Zhang Y."/>
        </authorList>
    </citation>
    <scope>NUCLEOTIDE SEQUENCE [LARGE SCALE GENOMIC DNA]</scope>
    <source>
        <strain evidence="2">cv. Yunnan</strain>
        <tissue evidence="1">Leaves</tissue>
    </source>
</reference>
<keyword evidence="2" id="KW-1185">Reference proteome</keyword>
<organism evidence="1 2">
    <name type="scientific">Smallanthus sonchifolius</name>
    <dbReference type="NCBI Taxonomy" id="185202"/>
    <lineage>
        <taxon>Eukaryota</taxon>
        <taxon>Viridiplantae</taxon>
        <taxon>Streptophyta</taxon>
        <taxon>Embryophyta</taxon>
        <taxon>Tracheophyta</taxon>
        <taxon>Spermatophyta</taxon>
        <taxon>Magnoliopsida</taxon>
        <taxon>eudicotyledons</taxon>
        <taxon>Gunneridae</taxon>
        <taxon>Pentapetalae</taxon>
        <taxon>asterids</taxon>
        <taxon>campanulids</taxon>
        <taxon>Asterales</taxon>
        <taxon>Asteraceae</taxon>
        <taxon>Asteroideae</taxon>
        <taxon>Heliantheae alliance</taxon>
        <taxon>Millerieae</taxon>
        <taxon>Smallanthus</taxon>
    </lineage>
</organism>
<accession>A0ACB9E6V3</accession>
<reference evidence="2" key="1">
    <citation type="journal article" date="2022" name="Mol. Ecol. Resour.">
        <title>The genomes of chicory, endive, great burdock and yacon provide insights into Asteraceae palaeo-polyploidization history and plant inulin production.</title>
        <authorList>
            <person name="Fan W."/>
            <person name="Wang S."/>
            <person name="Wang H."/>
            <person name="Wang A."/>
            <person name="Jiang F."/>
            <person name="Liu H."/>
            <person name="Zhao H."/>
            <person name="Xu D."/>
            <person name="Zhang Y."/>
        </authorList>
    </citation>
    <scope>NUCLEOTIDE SEQUENCE [LARGE SCALE GENOMIC DNA]</scope>
    <source>
        <strain evidence="2">cv. Yunnan</strain>
    </source>
</reference>
<evidence type="ECO:0000313" key="1">
    <source>
        <dbReference type="EMBL" id="KAI3754318.1"/>
    </source>
</evidence>
<sequence>MAVSGFISLLFVALISISSVVTRTPSKEYNVQLDLTLYDPSSSFTGKLVTFYEEIGKDINEGRVDGGCKANASCRYNVDYGDKSSSAGYMVKDVVQYDSVPGDFETKLENESVIFGCGNIQSGNLVSSDNALDGILGFGNSNASLISQLASSGKVKKMFAHCLDGGDIGGGIFVIGHVVQPEVTSVHLIQDQVRYTVNVTGIKILSGQSNMSSPVLRDPYTCIESTGSVDDDFPAVTFHFENSVSLKVVPHDYLFAEGNLMCLGWQNNDMDDVRTRDSIVLGDLILLNKLVLYDLEKQTLGWTEYNFEYLTIPSDKITIIILVYTGGRVAAKAAAQIARVAAKSS</sequence>
<name>A0ACB9E6V3_9ASTR</name>
<evidence type="ECO:0000313" key="2">
    <source>
        <dbReference type="Proteomes" id="UP001056120"/>
    </source>
</evidence>
<comment type="caution">
    <text evidence="1">The sequence shown here is derived from an EMBL/GenBank/DDBJ whole genome shotgun (WGS) entry which is preliminary data.</text>
</comment>
<dbReference type="Proteomes" id="UP001056120">
    <property type="component" value="Linkage Group LG18"/>
</dbReference>
<gene>
    <name evidence="1" type="ORF">L1987_54100</name>
</gene>
<proteinExistence type="predicted"/>
<protein>
    <submittedName>
        <fullName evidence="1">Uncharacterized protein</fullName>
    </submittedName>
</protein>
<dbReference type="EMBL" id="CM042035">
    <property type="protein sequence ID" value="KAI3754318.1"/>
    <property type="molecule type" value="Genomic_DNA"/>
</dbReference>